<dbReference type="Pfam" id="PF06074">
    <property type="entry name" value="Portal_Mu"/>
    <property type="match status" value="1"/>
</dbReference>
<reference evidence="1 2" key="1">
    <citation type="submission" date="2019-03" db="EMBL/GenBank/DDBJ databases">
        <title>Genomic Encyclopedia of Type Strains, Phase IV (KMG-IV): sequencing the most valuable type-strain genomes for metagenomic binning, comparative biology and taxonomic classification.</title>
        <authorList>
            <person name="Goeker M."/>
        </authorList>
    </citation>
    <scope>NUCLEOTIDE SEQUENCE [LARGE SCALE GENOMIC DNA]</scope>
    <source>
        <strain evidence="1 2">DSM 7445</strain>
    </source>
</reference>
<dbReference type="RefSeq" id="WP_132257587.1">
    <property type="nucleotide sequence ID" value="NZ_SLZQ01000002.1"/>
</dbReference>
<sequence>MNNGSNLLINESVGAGGDGQTSPVFNEVSIIARQLILGSFDRLLPSDDTILTRGGGTAMGLKLYDELERDPKVWETLQKRKLALTSRNWKAAPPEGDTSRIAKKAADMVTAQLRNLSFDQLTTNMLDATLKGISSHEIMWKRDGREIVAAEAIDFEPWVLQFKLNPDEDEYRFARCGVRLLTPRNSGDGEKVPHRKFVLHRFGARYNNPWGLGLGTRLFWPVFFKRQGIQFWLSFAERFGTPVPVGKYPNNATVAEKSTLKAALRAFQQEAAIMVPQGMEVTLLEAARSGIDTYERLCKYMDDQIAGVVLGKSGGIGSGGQLAANINVENEVRLELTKADGDLLSDTLMSQLVRWIVDYNMPGAPYPTVYRIIEEPADLDKLASTKKKLYEMGFRPTLESIRQDFGGDYTEVTKQAAPGNGATSVSTAEFAEPDTPADQAAIDALIASLADNQLQALMSKILAPVMKAVRQSGNHQAALEKLVEIFPDVSLDDLQASLANALFLADTVGRLAVQQEVED</sequence>
<dbReference type="Proteomes" id="UP000295382">
    <property type="component" value="Unassembled WGS sequence"/>
</dbReference>
<keyword evidence="2" id="KW-1185">Reference proteome</keyword>
<dbReference type="AlphaFoldDB" id="A0A4R3HYT7"/>
<comment type="caution">
    <text evidence="1">The sequence shown here is derived from an EMBL/GenBank/DDBJ whole genome shotgun (WGS) entry which is preliminary data.</text>
</comment>
<proteinExistence type="predicted"/>
<evidence type="ECO:0000313" key="1">
    <source>
        <dbReference type="EMBL" id="TCS38516.1"/>
    </source>
</evidence>
<evidence type="ECO:0000313" key="2">
    <source>
        <dbReference type="Proteomes" id="UP000295382"/>
    </source>
</evidence>
<dbReference type="InterPro" id="IPR009279">
    <property type="entry name" value="Portal_Mu"/>
</dbReference>
<name>A0A4R3HYT7_PAULE</name>
<organism evidence="1 2">
    <name type="scientific">Paucimonas lemoignei</name>
    <name type="common">Pseudomonas lemoignei</name>
    <dbReference type="NCBI Taxonomy" id="29443"/>
    <lineage>
        <taxon>Bacteria</taxon>
        <taxon>Pseudomonadati</taxon>
        <taxon>Pseudomonadota</taxon>
        <taxon>Betaproteobacteria</taxon>
        <taxon>Burkholderiales</taxon>
        <taxon>Burkholderiaceae</taxon>
        <taxon>Paucimonas</taxon>
    </lineage>
</organism>
<protein>
    <submittedName>
        <fullName evidence="1">Phage gp29-like protein</fullName>
    </submittedName>
</protein>
<dbReference type="EMBL" id="SLZQ01000002">
    <property type="protein sequence ID" value="TCS38516.1"/>
    <property type="molecule type" value="Genomic_DNA"/>
</dbReference>
<accession>A0A4R3HYT7</accession>
<dbReference type="OrthoDB" id="9802690at2"/>
<gene>
    <name evidence="1" type="ORF">EDC30_102255</name>
</gene>